<gene>
    <name evidence="1" type="ORF">GCM10007103_32020</name>
</gene>
<dbReference type="AlphaFoldDB" id="A0A918W1V0"/>
<accession>A0A918W1V0</accession>
<dbReference type="EMBL" id="BMXB01000019">
    <property type="protein sequence ID" value="GHA48666.1"/>
    <property type="molecule type" value="Genomic_DNA"/>
</dbReference>
<keyword evidence="2" id="KW-1185">Reference proteome</keyword>
<evidence type="ECO:0000313" key="2">
    <source>
        <dbReference type="Proteomes" id="UP000610456"/>
    </source>
</evidence>
<sequence>MDFDTRITTGEREIPKIRAGAFFRLKQGEFIIHADGEDKKVQFKLPKIQREVPQEEKQVSNADLEANFEKIY</sequence>
<organism evidence="1 2">
    <name type="scientific">Salinimicrobium marinum</name>
    <dbReference type="NCBI Taxonomy" id="680283"/>
    <lineage>
        <taxon>Bacteria</taxon>
        <taxon>Pseudomonadati</taxon>
        <taxon>Bacteroidota</taxon>
        <taxon>Flavobacteriia</taxon>
        <taxon>Flavobacteriales</taxon>
        <taxon>Flavobacteriaceae</taxon>
        <taxon>Salinimicrobium</taxon>
    </lineage>
</organism>
<reference evidence="1" key="1">
    <citation type="journal article" date="2014" name="Int. J. Syst. Evol. Microbiol.">
        <title>Complete genome sequence of Corynebacterium casei LMG S-19264T (=DSM 44701T), isolated from a smear-ripened cheese.</title>
        <authorList>
            <consortium name="US DOE Joint Genome Institute (JGI-PGF)"/>
            <person name="Walter F."/>
            <person name="Albersmeier A."/>
            <person name="Kalinowski J."/>
            <person name="Ruckert C."/>
        </authorList>
    </citation>
    <scope>NUCLEOTIDE SEQUENCE</scope>
    <source>
        <strain evidence="1">KCTC 12719</strain>
    </source>
</reference>
<protein>
    <submittedName>
        <fullName evidence="1">Uncharacterized protein</fullName>
    </submittedName>
</protein>
<proteinExistence type="predicted"/>
<reference evidence="1" key="2">
    <citation type="submission" date="2020-09" db="EMBL/GenBank/DDBJ databases">
        <authorList>
            <person name="Sun Q."/>
            <person name="Kim S."/>
        </authorList>
    </citation>
    <scope>NUCLEOTIDE SEQUENCE</scope>
    <source>
        <strain evidence="1">KCTC 12719</strain>
    </source>
</reference>
<evidence type="ECO:0000313" key="1">
    <source>
        <dbReference type="EMBL" id="GHA48666.1"/>
    </source>
</evidence>
<dbReference type="Proteomes" id="UP000610456">
    <property type="component" value="Unassembled WGS sequence"/>
</dbReference>
<name>A0A918W1V0_9FLAO</name>
<comment type="caution">
    <text evidence="1">The sequence shown here is derived from an EMBL/GenBank/DDBJ whole genome shotgun (WGS) entry which is preliminary data.</text>
</comment>